<protein>
    <submittedName>
        <fullName evidence="1">Uncharacterized protein</fullName>
    </submittedName>
</protein>
<dbReference type="EMBL" id="NOWT01000057">
    <property type="protein sequence ID" value="OYD80407.1"/>
    <property type="molecule type" value="Genomic_DNA"/>
</dbReference>
<name>A0A235H4M1_AZOBR</name>
<keyword evidence="1" id="KW-0614">Plasmid</keyword>
<dbReference type="Proteomes" id="UP000215367">
    <property type="component" value="Unassembled WGS sequence"/>
</dbReference>
<gene>
    <name evidence="1" type="ORF">CHT98_31360</name>
</gene>
<evidence type="ECO:0000313" key="1">
    <source>
        <dbReference type="EMBL" id="OYD80407.1"/>
    </source>
</evidence>
<proteinExistence type="predicted"/>
<evidence type="ECO:0000313" key="2">
    <source>
        <dbReference type="Proteomes" id="UP000215367"/>
    </source>
</evidence>
<dbReference type="Gene3D" id="3.40.50.2300">
    <property type="match status" value="1"/>
</dbReference>
<geneLocation type="plasmid" evidence="1">
    <name>unnamed</name>
</geneLocation>
<reference evidence="1 2" key="1">
    <citation type="submission" date="2017-07" db="EMBL/GenBank/DDBJ databases">
        <title>Whole genome sequence of Azospirillum brasilense 2A1, a potential biofertilizer strain.</title>
        <authorList>
            <person name="Fontana C.A."/>
            <person name="Toffoli L.M."/>
            <person name="Salazar S.M."/>
            <person name="Puglisi E."/>
            <person name="Pedraza R."/>
            <person name="Bassi D."/>
            <person name="Cocconcelli P.S."/>
        </authorList>
    </citation>
    <scope>NUCLEOTIDE SEQUENCE [LARGE SCALE GENOMIC DNA]</scope>
    <source>
        <strain evidence="1 2">2A1</strain>
        <plasmid evidence="1">unnamed</plasmid>
    </source>
</reference>
<sequence>MAPNATALARTVLRAGPAWVKKFGPAITVDGRTPVVILADYRLGEHRTGVEAIRSVREQTGLPIPGVILTGETVLDWEPEATAQDLKVLIKPAPVHKLAALLDSILGAAAIL</sequence>
<comment type="caution">
    <text evidence="1">The sequence shown here is derived from an EMBL/GenBank/DDBJ whole genome shotgun (WGS) entry which is preliminary data.</text>
</comment>
<accession>A0A235H4M1</accession>
<dbReference type="SUPFAM" id="SSF52172">
    <property type="entry name" value="CheY-like"/>
    <property type="match status" value="1"/>
</dbReference>
<organism evidence="1 2">
    <name type="scientific">Azospirillum brasilense</name>
    <dbReference type="NCBI Taxonomy" id="192"/>
    <lineage>
        <taxon>Bacteria</taxon>
        <taxon>Pseudomonadati</taxon>
        <taxon>Pseudomonadota</taxon>
        <taxon>Alphaproteobacteria</taxon>
        <taxon>Rhodospirillales</taxon>
        <taxon>Azospirillaceae</taxon>
        <taxon>Azospirillum</taxon>
    </lineage>
</organism>
<dbReference type="AlphaFoldDB" id="A0A235H4M1"/>
<dbReference type="InterPro" id="IPR011006">
    <property type="entry name" value="CheY-like_superfamily"/>
</dbReference>